<keyword evidence="1" id="KW-1133">Transmembrane helix</keyword>
<name>A0A345HBV6_9FLAO</name>
<dbReference type="Proteomes" id="UP000253951">
    <property type="component" value="Chromosome"/>
</dbReference>
<keyword evidence="3" id="KW-1185">Reference proteome</keyword>
<accession>A0A345HBV6</accession>
<evidence type="ECO:0000256" key="1">
    <source>
        <dbReference type="SAM" id="Phobius"/>
    </source>
</evidence>
<dbReference type="Pfam" id="PF12869">
    <property type="entry name" value="tRNA_anti-like"/>
    <property type="match status" value="1"/>
</dbReference>
<dbReference type="RefSeq" id="WP_114677824.1">
    <property type="nucleotide sequence ID" value="NZ_CP031188.1"/>
</dbReference>
<dbReference type="OrthoDB" id="1449127at2"/>
<dbReference type="EMBL" id="CP031188">
    <property type="protein sequence ID" value="AXG74066.1"/>
    <property type="molecule type" value="Genomic_DNA"/>
</dbReference>
<dbReference type="AlphaFoldDB" id="A0A345HBV6"/>
<feature type="transmembrane region" description="Helical" evidence="1">
    <location>
        <begin position="7"/>
        <end position="27"/>
    </location>
</feature>
<organism evidence="2 3">
    <name type="scientific">Flavobacterium arcticum</name>
    <dbReference type="NCBI Taxonomy" id="1784713"/>
    <lineage>
        <taxon>Bacteria</taxon>
        <taxon>Pseudomonadati</taxon>
        <taxon>Bacteroidota</taxon>
        <taxon>Flavobacteriia</taxon>
        <taxon>Flavobacteriales</taxon>
        <taxon>Flavobacteriaceae</taxon>
        <taxon>Flavobacterium</taxon>
    </lineage>
</organism>
<dbReference type="KEGG" id="fat:DVK85_07330"/>
<evidence type="ECO:0008006" key="4">
    <source>
        <dbReference type="Google" id="ProtNLM"/>
    </source>
</evidence>
<keyword evidence="1" id="KW-0472">Membrane</keyword>
<keyword evidence="1" id="KW-0812">Transmembrane</keyword>
<reference evidence="2 3" key="1">
    <citation type="submission" date="2018-07" db="EMBL/GenBank/DDBJ databases">
        <title>Complete genome sequence of Flavobacterium arcticum type strain SM1502T.</title>
        <authorList>
            <person name="Li Y."/>
            <person name="Li D.-D."/>
        </authorList>
    </citation>
    <scope>NUCLEOTIDE SEQUENCE [LARGE SCALE GENOMIC DNA]</scope>
    <source>
        <strain evidence="2 3">SM1502</strain>
    </source>
</reference>
<gene>
    <name evidence="2" type="ORF">DVK85_07330</name>
</gene>
<proteinExistence type="predicted"/>
<evidence type="ECO:0000313" key="2">
    <source>
        <dbReference type="EMBL" id="AXG74066.1"/>
    </source>
</evidence>
<sequence length="129" mass="14347">MKKRSVKIIAIILVVLAGTFFLLYGYVYKEARNITTEDATYTVLATQLISDYEADLQAANSKYLNKTIAVQGVVTHVADSLITIDSVVFCAFDYKEKINVDDTVTVKGRCIGYDEIFGEVKLDQCSSNE</sequence>
<dbReference type="InterPro" id="IPR024422">
    <property type="entry name" value="Protein_unknown_function_OB"/>
</dbReference>
<evidence type="ECO:0000313" key="3">
    <source>
        <dbReference type="Proteomes" id="UP000253951"/>
    </source>
</evidence>
<protein>
    <recommendedName>
        <fullName evidence="4">tRNA_anti-like</fullName>
    </recommendedName>
</protein>